<dbReference type="Proteomes" id="UP001057279">
    <property type="component" value="Linkage Group LG26"/>
</dbReference>
<sequence length="1419" mass="149475">MGNQDAKPKRSAGDVPHGGGGGEDAAVPREAEGTKKAGGGKKAPGRHGKGGGGAEPGRKKSRSDPRASVFSNLRIRKTLSKGRGTGGSREDVLDPQALQAGELDSAHSLVTKTPDLSLSADETGLSDTECADPFEVTRPGGPSLARVGGPAVAEYSETAAGAQDGQRTSSGSDTDLYSFHSAAEQEDLLSDIQQAIRLQQLQQQSPGPESPAVSPPSPAPLPGALPGLDRPPPGPSAEAALSAPPDRPAAAEPPAATAFASPGSVPGERGAADTDEEGEEDAFEDAPRDSPGVETLLEKLFSQQENGPPEEAEKFCSRIIAMGLLLPFSDCFREPCGQNAQSSSVPFDQDQLYTWAAVSQPTHSLDYVEGQFPRRVPAAWPPSKPLDEEQRPKDADTVFDVWSIPDFLFNCDVCVAPQEVCDMKSEGQATVIQRLEQTIEDLKTKIAELEKQYPALDTGLEALKLGEKDVGYERIVQAKSIQTSPMEDGGVLARPPGGAPLVGPLPLTAHGESAGLPLSSGPQTMFCSEISLVVSPRRISVQLDAQPSLQPPPPASLPWSDSHGQAGSQPSHPLHTGFETSQEHSAFPYSGNGCDIPTAPPLPPETSPLMPGVGAEASPAPLTPSAPGPALPSPAGLSPPPRLGPEMLPPPPPPLPGVGIPPAPPLPGVGIPPAPPLPGVGIPPAPPLPGVGIPPAPPLPGVGIPPAPPLPGVGIPPPPPRPGVGTPPAPPLPGVGIPPAPPLPGVGIPPAPPLPAVGIPPAPSLPSVGIPPAPPLPGVGIPPAPPLPGVGIPPAPPLPGVGIPPAPPLPGVGIPPAPPLPGVGIPPAPPLPMVGIPPPPPRPGVGIPPAPPLPGVGIPPPPPLPGVGIPPPPPLPGVGIPPPPPLPGMGIPPTPPLPGVGIPPPPPLSSEGIPPAPPPPPPPPGVGIPPPLTPPPPPTAGSGLPLPGQVGSSTLPTPQVCGFLPPPLPLGLFGFGMNQEKGSRKQPVEPCRPMKPLYWTRIQLHSRRDSSASLIWEKIEEPSIDCHEFEELFSKSTVKERKKPISDTITKTKAKQVVKLLSNKRSQAVGILMSSLHLDMKDIQHDHYLKTAWFLFFQRAQSDELEKIEKHGRSSKDKENAKSLDKPEQFLYELSLIPNFSERVFCILFQSTFSESICSIRRKLELLQKLCETLKHGSGVMQVLGLVLAFGNYMNGGNNTRGQADGFGLDILPKLKDVKSSRCGRVSCCLSLLLLFCPHSFKYSVLRADQDAGKEQCVFPLPEPQDLFQASQMKFEDFQKDLRKLKKDLRACEVEAGKVYQVSSKEHIQPFKENMEQFIIQEYPILESNYSFYTCMCVCSHSFLETTAYFFMRPKLGEKEVSPNVFFGIWHEFSSDFKDFWKKENKLILQERVKEAEEVCRQKKGKSLYKIKPRHDSGI</sequence>
<gene>
    <name evidence="1" type="ORF">MJG53_021216</name>
</gene>
<proteinExistence type="predicted"/>
<comment type="caution">
    <text evidence="1">The sequence shown here is derived from an EMBL/GenBank/DDBJ whole genome shotgun (WGS) entry which is preliminary data.</text>
</comment>
<evidence type="ECO:0000313" key="2">
    <source>
        <dbReference type="Proteomes" id="UP001057279"/>
    </source>
</evidence>
<keyword evidence="2" id="KW-1185">Reference proteome</keyword>
<reference evidence="1" key="1">
    <citation type="submission" date="2022-03" db="EMBL/GenBank/DDBJ databases">
        <title>Genomic analyses of argali, domestic sheep and their hybrids provide insights into chromosomal evolution, heterosis and genetic basis of agronomic traits.</title>
        <authorList>
            <person name="Li M."/>
        </authorList>
    </citation>
    <scope>NUCLEOTIDE SEQUENCE</scope>
    <source>
        <strain evidence="1">F1 hybrid</strain>
    </source>
</reference>
<protein>
    <submittedName>
        <fullName evidence="1">Uncharacterized protein</fullName>
    </submittedName>
</protein>
<dbReference type="EMBL" id="CM043051">
    <property type="protein sequence ID" value="KAI4555702.1"/>
    <property type="molecule type" value="Genomic_DNA"/>
</dbReference>
<feature type="non-terminal residue" evidence="1">
    <location>
        <position position="1419"/>
    </location>
</feature>
<accession>A0ACB9U3C0</accession>
<name>A0ACB9U3C0_9CETA</name>
<evidence type="ECO:0000313" key="1">
    <source>
        <dbReference type="EMBL" id="KAI4555702.1"/>
    </source>
</evidence>
<organism evidence="1 2">
    <name type="scientific">Ovis ammon polii x Ovis aries</name>
    <dbReference type="NCBI Taxonomy" id="2918886"/>
    <lineage>
        <taxon>Eukaryota</taxon>
        <taxon>Metazoa</taxon>
        <taxon>Chordata</taxon>
        <taxon>Craniata</taxon>
        <taxon>Vertebrata</taxon>
        <taxon>Euteleostomi</taxon>
        <taxon>Mammalia</taxon>
        <taxon>Eutheria</taxon>
        <taxon>Laurasiatheria</taxon>
        <taxon>Artiodactyla</taxon>
        <taxon>Ruminantia</taxon>
        <taxon>Pecora</taxon>
        <taxon>Bovidae</taxon>
        <taxon>Caprinae</taxon>
        <taxon>Ovis</taxon>
    </lineage>
</organism>